<evidence type="ECO:0000313" key="3">
    <source>
        <dbReference type="Proteomes" id="UP000222183"/>
    </source>
</evidence>
<feature type="transmembrane region" description="Helical" evidence="1">
    <location>
        <begin position="7"/>
        <end position="34"/>
    </location>
</feature>
<dbReference type="EMBL" id="KX223815">
    <property type="protein sequence ID" value="ANO57989.1"/>
    <property type="molecule type" value="Genomic_DNA"/>
</dbReference>
<dbReference type="Proteomes" id="UP000222183">
    <property type="component" value="Segment"/>
</dbReference>
<proteinExistence type="predicted"/>
<keyword evidence="1" id="KW-1133">Transmembrane helix</keyword>
<protein>
    <submittedName>
        <fullName evidence="2">Uncharacterized protein</fullName>
    </submittedName>
</protein>
<evidence type="ECO:0000256" key="1">
    <source>
        <dbReference type="SAM" id="Phobius"/>
    </source>
</evidence>
<name>A0A1S5RCT1_9CAUD</name>
<sequence length="66" mass="6934">MDTLINILTFLLVAALMVVFYGIVAAVLGALWGFNVSLALALRAGVTGYILSIVAPMIFCSPSSDE</sequence>
<accession>A0A1S5RCT1</accession>
<organism evidence="2 3">
    <name type="scientific">Lactobacillus phage P1</name>
    <dbReference type="NCBI Taxonomy" id="1846168"/>
    <lineage>
        <taxon>Viruses</taxon>
        <taxon>Duplodnaviria</taxon>
        <taxon>Heunggongvirae</taxon>
        <taxon>Uroviricota</taxon>
        <taxon>Caudoviricetes</taxon>
        <taxon>Tybeckvirinae</taxon>
        <taxon>Maenadvirus</taxon>
        <taxon>Maenadvirus P1</taxon>
    </lineage>
</organism>
<gene>
    <name evidence="2" type="ORF">LVP1_g060</name>
</gene>
<keyword evidence="1" id="KW-0472">Membrane</keyword>
<feature type="transmembrane region" description="Helical" evidence="1">
    <location>
        <begin position="40"/>
        <end position="60"/>
    </location>
</feature>
<reference evidence="2 3" key="1">
    <citation type="journal article" date="2016" name="J. Dairy Sci.">
        <title>Characterization and adsorption of Lactobacillus virulent phage P1.</title>
        <authorList>
            <person name="Chen X."/>
            <person name="Xi Y."/>
            <person name="Zhang H."/>
            <person name="Wang Z."/>
            <person name="Fan M."/>
            <person name="Liu Y."/>
            <person name="Wu W."/>
        </authorList>
    </citation>
    <scope>NUCLEOTIDE SEQUENCE [LARGE SCALE GENOMIC DNA]</scope>
</reference>
<keyword evidence="3" id="KW-1185">Reference proteome</keyword>
<evidence type="ECO:0000313" key="2">
    <source>
        <dbReference type="EMBL" id="ANO57989.1"/>
    </source>
</evidence>
<keyword evidence="1" id="KW-0812">Transmembrane</keyword>